<accession>A0A2R6NG79</accession>
<evidence type="ECO:0000256" key="1">
    <source>
        <dbReference type="SAM" id="MobiDB-lite"/>
    </source>
</evidence>
<name>A0A2R6NG79_9APHY</name>
<dbReference type="EMBL" id="MLYV02001289">
    <property type="protein sequence ID" value="PSR71319.1"/>
    <property type="molecule type" value="Genomic_DNA"/>
</dbReference>
<evidence type="ECO:0000313" key="3">
    <source>
        <dbReference type="Proteomes" id="UP000186601"/>
    </source>
</evidence>
<dbReference type="AlphaFoldDB" id="A0A2R6NG79"/>
<evidence type="ECO:0000313" key="2">
    <source>
        <dbReference type="EMBL" id="PSR71319.1"/>
    </source>
</evidence>
<keyword evidence="3" id="KW-1185">Reference proteome</keyword>
<feature type="region of interest" description="Disordered" evidence="1">
    <location>
        <begin position="88"/>
        <end position="111"/>
    </location>
</feature>
<reference evidence="2 3" key="1">
    <citation type="submission" date="2018-02" db="EMBL/GenBank/DDBJ databases">
        <title>Genome sequence of the basidiomycete white-rot fungus Phlebia centrifuga.</title>
        <authorList>
            <person name="Granchi Z."/>
            <person name="Peng M."/>
            <person name="de Vries R.P."/>
            <person name="Hilden K."/>
            <person name="Makela M.R."/>
            <person name="Grigoriev I."/>
            <person name="Riley R."/>
        </authorList>
    </citation>
    <scope>NUCLEOTIDE SEQUENCE [LARGE SCALE GENOMIC DNA]</scope>
    <source>
        <strain evidence="2 3">FBCC195</strain>
    </source>
</reference>
<gene>
    <name evidence="2" type="ORF">PHLCEN_2v12833</name>
</gene>
<organism evidence="2 3">
    <name type="scientific">Hermanssonia centrifuga</name>
    <dbReference type="NCBI Taxonomy" id="98765"/>
    <lineage>
        <taxon>Eukaryota</taxon>
        <taxon>Fungi</taxon>
        <taxon>Dikarya</taxon>
        <taxon>Basidiomycota</taxon>
        <taxon>Agaricomycotina</taxon>
        <taxon>Agaricomycetes</taxon>
        <taxon>Polyporales</taxon>
        <taxon>Meruliaceae</taxon>
        <taxon>Hermanssonia</taxon>
    </lineage>
</organism>
<dbReference type="Proteomes" id="UP000186601">
    <property type="component" value="Unassembled WGS sequence"/>
</dbReference>
<comment type="caution">
    <text evidence="2">The sequence shown here is derived from an EMBL/GenBank/DDBJ whole genome shotgun (WGS) entry which is preliminary data.</text>
</comment>
<sequence>MSELGIIEDLAGSVSHEDPAATFTKIAVEICCEIFYYPNRNRAPEHLNPERPPVWIPSPLLTTIPASDNQALAELGRQLLKLMKNSTTFNTPQTQGQPTGGTSPTVTTLGV</sequence>
<proteinExistence type="predicted"/>
<protein>
    <submittedName>
        <fullName evidence="2">Uncharacterized protein</fullName>
    </submittedName>
</protein>